<evidence type="ECO:0000256" key="4">
    <source>
        <dbReference type="ARBA" id="ARBA00022692"/>
    </source>
</evidence>
<feature type="transmembrane region" description="Helical" evidence="8">
    <location>
        <begin position="75"/>
        <end position="96"/>
    </location>
</feature>
<proteinExistence type="inferred from homology"/>
<dbReference type="PANTHER" id="PTHR13285:SF18">
    <property type="entry name" value="PROTEIN-CYSTEINE N-PALMITOYLTRANSFERASE RASP"/>
    <property type="match status" value="1"/>
</dbReference>
<dbReference type="InterPro" id="IPR024194">
    <property type="entry name" value="Ac/AlaTfrase_AlgI/DltB"/>
</dbReference>
<evidence type="ECO:0000256" key="7">
    <source>
        <dbReference type="PIRNR" id="PIRNR016636"/>
    </source>
</evidence>
<dbReference type="PANTHER" id="PTHR13285">
    <property type="entry name" value="ACYLTRANSFERASE"/>
    <property type="match status" value="1"/>
</dbReference>
<protein>
    <submittedName>
        <fullName evidence="9">MBOAT family O-acyltransferase</fullName>
        <ecNumber evidence="9">2.3.-.-</ecNumber>
    </submittedName>
</protein>
<reference evidence="9" key="2">
    <citation type="journal article" date="2024" name="Antonie Van Leeuwenhoek">
        <title>Roseihalotalea indica gen. nov., sp. nov., a halophilic Bacteroidetes from mesopelagic Southwest Indian Ocean with higher carbohydrate metabolic potential.</title>
        <authorList>
            <person name="Chen B."/>
            <person name="Zhang M."/>
            <person name="Lin D."/>
            <person name="Ye J."/>
            <person name="Tang K."/>
        </authorList>
    </citation>
    <scope>NUCLEOTIDE SEQUENCE</scope>
    <source>
        <strain evidence="9">TK19036</strain>
    </source>
</reference>
<evidence type="ECO:0000256" key="8">
    <source>
        <dbReference type="SAM" id="Phobius"/>
    </source>
</evidence>
<dbReference type="EC" id="2.3.-.-" evidence="9"/>
<dbReference type="InterPro" id="IPR051085">
    <property type="entry name" value="MB_O-acyltransferase"/>
</dbReference>
<feature type="transmembrane region" description="Helical" evidence="8">
    <location>
        <begin position="5"/>
        <end position="22"/>
    </location>
</feature>
<accession>A0AA49JIK3</accession>
<evidence type="ECO:0000256" key="3">
    <source>
        <dbReference type="ARBA" id="ARBA00022475"/>
    </source>
</evidence>
<dbReference type="AlphaFoldDB" id="A0AA49JIK3"/>
<organism evidence="9">
    <name type="scientific">Roseihalotalea indica</name>
    <dbReference type="NCBI Taxonomy" id="2867963"/>
    <lineage>
        <taxon>Bacteria</taxon>
        <taxon>Pseudomonadati</taxon>
        <taxon>Bacteroidota</taxon>
        <taxon>Cytophagia</taxon>
        <taxon>Cytophagales</taxon>
        <taxon>Catalimonadaceae</taxon>
        <taxon>Roseihalotalea</taxon>
    </lineage>
</organism>
<dbReference type="PIRSF" id="PIRSF500217">
    <property type="entry name" value="AlgI"/>
    <property type="match status" value="1"/>
</dbReference>
<dbReference type="InterPro" id="IPR004299">
    <property type="entry name" value="MBOAT_fam"/>
</dbReference>
<feature type="transmembrane region" description="Helical" evidence="8">
    <location>
        <begin position="116"/>
        <end position="137"/>
    </location>
</feature>
<feature type="transmembrane region" description="Helical" evidence="8">
    <location>
        <begin position="329"/>
        <end position="347"/>
    </location>
</feature>
<evidence type="ECO:0000313" key="9">
    <source>
        <dbReference type="EMBL" id="WKN35517.1"/>
    </source>
</evidence>
<evidence type="ECO:0000256" key="1">
    <source>
        <dbReference type="ARBA" id="ARBA00004651"/>
    </source>
</evidence>
<evidence type="ECO:0000256" key="2">
    <source>
        <dbReference type="ARBA" id="ARBA00010323"/>
    </source>
</evidence>
<dbReference type="InterPro" id="IPR028362">
    <property type="entry name" value="AlgI"/>
</dbReference>
<keyword evidence="6 7" id="KW-0472">Membrane</keyword>
<keyword evidence="4 8" id="KW-0812">Transmembrane</keyword>
<comment type="subcellular location">
    <subcellularLocation>
        <location evidence="1">Cell membrane</location>
        <topology evidence="1">Multi-pass membrane protein</topology>
    </subcellularLocation>
</comment>
<dbReference type="GO" id="GO:0042121">
    <property type="term" value="P:alginic acid biosynthetic process"/>
    <property type="evidence" value="ECO:0007669"/>
    <property type="project" value="InterPro"/>
</dbReference>
<feature type="transmembrane region" description="Helical" evidence="8">
    <location>
        <begin position="42"/>
        <end position="63"/>
    </location>
</feature>
<dbReference type="GO" id="GO:0005886">
    <property type="term" value="C:plasma membrane"/>
    <property type="evidence" value="ECO:0007669"/>
    <property type="project" value="UniProtKB-SubCell"/>
</dbReference>
<feature type="transmembrane region" description="Helical" evidence="8">
    <location>
        <begin position="368"/>
        <end position="385"/>
    </location>
</feature>
<dbReference type="GO" id="GO:0016746">
    <property type="term" value="F:acyltransferase activity"/>
    <property type="evidence" value="ECO:0007669"/>
    <property type="project" value="UniProtKB-KW"/>
</dbReference>
<evidence type="ECO:0000256" key="6">
    <source>
        <dbReference type="ARBA" id="ARBA00023136"/>
    </source>
</evidence>
<evidence type="ECO:0000256" key="5">
    <source>
        <dbReference type="ARBA" id="ARBA00022989"/>
    </source>
</evidence>
<name>A0AA49JIK3_9BACT</name>
<keyword evidence="7 9" id="KW-0808">Transferase</keyword>
<dbReference type="Pfam" id="PF03062">
    <property type="entry name" value="MBOAT"/>
    <property type="match status" value="1"/>
</dbReference>
<reference evidence="9" key="1">
    <citation type="journal article" date="2023" name="Comput. Struct. Biotechnol. J.">
        <title>Discovery of a novel marine Bacteroidetes with a rich repertoire of carbohydrate-active enzymes.</title>
        <authorList>
            <person name="Chen B."/>
            <person name="Liu G."/>
            <person name="Chen Q."/>
            <person name="Wang H."/>
            <person name="Liu L."/>
            <person name="Tang K."/>
        </authorList>
    </citation>
    <scope>NUCLEOTIDE SEQUENCE</scope>
    <source>
        <strain evidence="9">TK19036</strain>
    </source>
</reference>
<feature type="transmembrane region" description="Helical" evidence="8">
    <location>
        <begin position="461"/>
        <end position="483"/>
    </location>
</feature>
<gene>
    <name evidence="9" type="ORF">K4G66_24385</name>
</gene>
<keyword evidence="7 9" id="KW-0012">Acyltransferase</keyword>
<feature type="transmembrane region" description="Helical" evidence="8">
    <location>
        <begin position="306"/>
        <end position="323"/>
    </location>
</feature>
<keyword evidence="3 7" id="KW-1003">Cell membrane</keyword>
<comment type="similarity">
    <text evidence="2 7">Belongs to the membrane-bound acyltransferase family.</text>
</comment>
<dbReference type="PIRSF" id="PIRSF016636">
    <property type="entry name" value="AlgI_DltB"/>
    <property type="match status" value="1"/>
</dbReference>
<sequence length="485" mass="57450">MLFNSLHFALFFPIVFALYFLINPKYRWVLLLIASYYFYMSWNPIYILLILFSTFIDYFVAIFIERTEEKNKRKFLLYISLSANLGLLFIFKYYNFFNGAISDFADLFGYEYSHSVLNILLPVGISFYTFQTLSYTIDVYKKIQPAQKHFGKFALYVSFFPQLVAGPIERSTHLMPQFDQTFQFDYSRITDGLKLMFWGLFKKVVIADRLSLIVNQVYENPAEHDGFALLLATVLFAFQIYCDFSGYSDVAIGCAKVFGFDLMENFRIPYYSKSISEFWKRWHISLSTWFRDYVYIPLGGNRTVKWRWYFNLFITFFISGIWHGAAWTFVIWGALHGAYLIFAIVFHSGKETVARALGLCRNAFVRKAVQIITTFLLVDFAWIFFRASSLPDAMLIIRKIFTMDLSINSWIMSLYTIGVDKNGLIISFLSIFLMEVVHFYDRSDSFIQKLNGLSMWKRWSIYYFFIFYFLFFGTFSQQDFIYFQF</sequence>
<keyword evidence="5 8" id="KW-1133">Transmembrane helix</keyword>
<dbReference type="EMBL" id="CP120682">
    <property type="protein sequence ID" value="WKN35517.1"/>
    <property type="molecule type" value="Genomic_DNA"/>
</dbReference>